<dbReference type="EC" id="4.4.1.8" evidence="3"/>
<dbReference type="PANTHER" id="PTHR43525">
    <property type="entry name" value="PROTEIN MALY"/>
    <property type="match status" value="1"/>
</dbReference>
<evidence type="ECO:0000256" key="1">
    <source>
        <dbReference type="ARBA" id="ARBA00001933"/>
    </source>
</evidence>
<evidence type="ECO:0000313" key="3">
    <source>
        <dbReference type="EMBL" id="MPN34042.1"/>
    </source>
</evidence>
<comment type="cofactor">
    <cofactor evidence="1">
        <name>pyridoxal 5'-phosphate</name>
        <dbReference type="ChEBI" id="CHEBI:597326"/>
    </cofactor>
</comment>
<keyword evidence="3" id="KW-0456">Lyase</keyword>
<accession>A0A645H6S2</accession>
<sequence length="84" mass="9012">MDRLLAEKLPAVSQLPGNATYLSWLDCTALGLPDPQQHFLDVARVALNPGPAFGSVGRGHVRLNLATSTEILTEAIERMANSLT</sequence>
<dbReference type="PANTHER" id="PTHR43525:SF2">
    <property type="entry name" value="CYSTATHIONINE BETA-LYASE-RELATED"/>
    <property type="match status" value="1"/>
</dbReference>
<protein>
    <submittedName>
        <fullName evidence="3">Putative cystathionine beta-lyase</fullName>
        <ecNumber evidence="3">4.4.1.8</ecNumber>
    </submittedName>
</protein>
<dbReference type="Gene3D" id="3.90.1150.10">
    <property type="entry name" value="Aspartate Aminotransferase, domain 1"/>
    <property type="match status" value="1"/>
</dbReference>
<evidence type="ECO:0000256" key="2">
    <source>
        <dbReference type="ARBA" id="ARBA00022898"/>
    </source>
</evidence>
<dbReference type="SUPFAM" id="SSF53383">
    <property type="entry name" value="PLP-dependent transferases"/>
    <property type="match status" value="1"/>
</dbReference>
<reference evidence="3" key="1">
    <citation type="submission" date="2019-08" db="EMBL/GenBank/DDBJ databases">
        <authorList>
            <person name="Kucharzyk K."/>
            <person name="Murdoch R.W."/>
            <person name="Higgins S."/>
            <person name="Loffler F."/>
        </authorList>
    </citation>
    <scope>NUCLEOTIDE SEQUENCE</scope>
</reference>
<gene>
    <name evidence="3" type="ORF">SDC9_181534</name>
</gene>
<organism evidence="3">
    <name type="scientific">bioreactor metagenome</name>
    <dbReference type="NCBI Taxonomy" id="1076179"/>
    <lineage>
        <taxon>unclassified sequences</taxon>
        <taxon>metagenomes</taxon>
        <taxon>ecological metagenomes</taxon>
    </lineage>
</organism>
<dbReference type="GO" id="GO:0016829">
    <property type="term" value="F:lyase activity"/>
    <property type="evidence" value="ECO:0007669"/>
    <property type="project" value="UniProtKB-KW"/>
</dbReference>
<dbReference type="InterPro" id="IPR015424">
    <property type="entry name" value="PyrdxlP-dep_Trfase"/>
</dbReference>
<name>A0A645H6S2_9ZZZZ</name>
<dbReference type="AlphaFoldDB" id="A0A645H6S2"/>
<proteinExistence type="predicted"/>
<dbReference type="EMBL" id="VSSQ01086871">
    <property type="protein sequence ID" value="MPN34042.1"/>
    <property type="molecule type" value="Genomic_DNA"/>
</dbReference>
<dbReference type="InterPro" id="IPR051798">
    <property type="entry name" value="Class-II_PLP-Dep_Aminotrans"/>
</dbReference>
<dbReference type="InterPro" id="IPR015422">
    <property type="entry name" value="PyrdxlP-dep_Trfase_small"/>
</dbReference>
<comment type="caution">
    <text evidence="3">The sequence shown here is derived from an EMBL/GenBank/DDBJ whole genome shotgun (WGS) entry which is preliminary data.</text>
</comment>
<keyword evidence="2" id="KW-0663">Pyridoxal phosphate</keyword>